<dbReference type="InterPro" id="IPR054272">
    <property type="entry name" value="DUF7003"/>
</dbReference>
<accession>A0ABN4YGV0</accession>
<dbReference type="Proteomes" id="UP000191820">
    <property type="component" value="Chromosome"/>
</dbReference>
<keyword evidence="2" id="KW-1185">Reference proteome</keyword>
<evidence type="ECO:0000313" key="1">
    <source>
        <dbReference type="EMBL" id="ARD22194.1"/>
    </source>
</evidence>
<dbReference type="EMBL" id="CP020472">
    <property type="protein sequence ID" value="ARD22194.1"/>
    <property type="molecule type" value="Genomic_DNA"/>
</dbReference>
<evidence type="ECO:0000313" key="2">
    <source>
        <dbReference type="Proteomes" id="UP000191820"/>
    </source>
</evidence>
<sequence>MNWKSERILEVLDACAEEFTFPVLDNGYVYLAATRMSAYRSDDEWAIVIEVFGF</sequence>
<reference evidence="1 2" key="1">
    <citation type="submission" date="2017-03" db="EMBL/GenBank/DDBJ databases">
        <title>Genome sequencing of Shewanella japonica KCTC 22435.</title>
        <authorList>
            <person name="Kim K.M."/>
        </authorList>
    </citation>
    <scope>NUCLEOTIDE SEQUENCE [LARGE SCALE GENOMIC DNA]</scope>
    <source>
        <strain evidence="1 2">KCTC 22435</strain>
    </source>
</reference>
<gene>
    <name evidence="1" type="ORF">SJ2017_1891</name>
</gene>
<protein>
    <submittedName>
        <fullName evidence="1">Uncharacterized protein</fullName>
    </submittedName>
</protein>
<dbReference type="Pfam" id="PF22535">
    <property type="entry name" value="DUF7003"/>
    <property type="match status" value="1"/>
</dbReference>
<name>A0ABN4YGV0_9GAMM</name>
<organism evidence="1 2">
    <name type="scientific">Shewanella japonica</name>
    <dbReference type="NCBI Taxonomy" id="93973"/>
    <lineage>
        <taxon>Bacteria</taxon>
        <taxon>Pseudomonadati</taxon>
        <taxon>Pseudomonadota</taxon>
        <taxon>Gammaproteobacteria</taxon>
        <taxon>Alteromonadales</taxon>
        <taxon>Shewanellaceae</taxon>
        <taxon>Shewanella</taxon>
    </lineage>
</organism>
<proteinExistence type="predicted"/>